<organism evidence="1 2">
    <name type="scientific">Niastella soli</name>
    <dbReference type="NCBI Taxonomy" id="2821487"/>
    <lineage>
        <taxon>Bacteria</taxon>
        <taxon>Pseudomonadati</taxon>
        <taxon>Bacteroidota</taxon>
        <taxon>Chitinophagia</taxon>
        <taxon>Chitinophagales</taxon>
        <taxon>Chitinophagaceae</taxon>
        <taxon>Niastella</taxon>
    </lineage>
</organism>
<protein>
    <recommendedName>
        <fullName evidence="3">Lipoprotein</fullName>
    </recommendedName>
</protein>
<comment type="caution">
    <text evidence="1">The sequence shown here is derived from an EMBL/GenBank/DDBJ whole genome shotgun (WGS) entry which is preliminary data.</text>
</comment>
<dbReference type="RefSeq" id="WP_209137932.1">
    <property type="nucleotide sequence ID" value="NZ_JAGHKO010000001.1"/>
</dbReference>
<dbReference type="EMBL" id="JAGHKO010000001">
    <property type="protein sequence ID" value="MBO9199878.1"/>
    <property type="molecule type" value="Genomic_DNA"/>
</dbReference>
<evidence type="ECO:0000313" key="2">
    <source>
        <dbReference type="Proteomes" id="UP000677244"/>
    </source>
</evidence>
<name>A0ABS3YPR0_9BACT</name>
<evidence type="ECO:0000313" key="1">
    <source>
        <dbReference type="EMBL" id="MBO9199878.1"/>
    </source>
</evidence>
<gene>
    <name evidence="1" type="ORF">J7I42_06355</name>
</gene>
<keyword evidence="2" id="KW-1185">Reference proteome</keyword>
<evidence type="ECO:0008006" key="3">
    <source>
        <dbReference type="Google" id="ProtNLM"/>
    </source>
</evidence>
<reference evidence="1 2" key="1">
    <citation type="submission" date="2021-03" db="EMBL/GenBank/DDBJ databases">
        <title>Assistant Professor.</title>
        <authorList>
            <person name="Huq M.A."/>
        </authorList>
    </citation>
    <scope>NUCLEOTIDE SEQUENCE [LARGE SCALE GENOMIC DNA]</scope>
    <source>
        <strain evidence="1 2">MAH-29</strain>
    </source>
</reference>
<proteinExistence type="predicted"/>
<accession>A0ABS3YPR0</accession>
<dbReference type="Proteomes" id="UP000677244">
    <property type="component" value="Unassembled WGS sequence"/>
</dbReference>
<dbReference type="PROSITE" id="PS51257">
    <property type="entry name" value="PROKAR_LIPOPROTEIN"/>
    <property type="match status" value="1"/>
</dbReference>
<sequence>MKTFQFRNHLVTAVAWVILAGCQFFQGSNLSYIREVTKVDIPGHITTISEFDNGEWIAGGKYLIKEEYIKAFLAENSFHPVDEQYRSLFNTISKEDHIPLSDLLHLKYISNCQGANSWVFTINEKSGELWVEVQYPDFGGLGPCE</sequence>